<comment type="caution">
    <text evidence="3">The sequence shown here is derived from an EMBL/GenBank/DDBJ whole genome shotgun (WGS) entry which is preliminary data.</text>
</comment>
<dbReference type="PANTHER" id="PTHR31099">
    <property type="entry name" value="OS06G0165300 PROTEIN"/>
    <property type="match status" value="1"/>
</dbReference>
<keyword evidence="4" id="KW-1185">Reference proteome</keyword>
<sequence>MASSSALASLSSHSSPGDVRERTLLSSSNSSSDEKAARALEALMWPHDLDSTVSESLVGNLREHYSILEGYVLLAPKPGQRAYDPIPKGFALTLDALEAGLRFPLHPVISSCISWWRISPSQMASNSWRYLVAFLGECHYVNITPTRFLFLSYFRLSKGSGGYYLSARSGFWVSRAPSSNKGWKGHFFNVCCARDWGFGLRWSARMIDNTTSALNDDEYKELRRLKEILPTSRAIRNMTE</sequence>
<dbReference type="AlphaFoldDB" id="A0A4S8IQ75"/>
<evidence type="ECO:0000313" key="4">
    <source>
        <dbReference type="Proteomes" id="UP000317650"/>
    </source>
</evidence>
<evidence type="ECO:0000313" key="3">
    <source>
        <dbReference type="EMBL" id="THU50763.1"/>
    </source>
</evidence>
<dbReference type="PANTHER" id="PTHR31099:SF28">
    <property type="entry name" value="F5J5.12"/>
    <property type="match status" value="1"/>
</dbReference>
<accession>A0A4S8IQ75</accession>
<dbReference type="Proteomes" id="UP000317650">
    <property type="component" value="Chromosome 6"/>
</dbReference>
<dbReference type="STRING" id="52838.A0A4S8IQ75"/>
<dbReference type="InterPro" id="IPR007321">
    <property type="entry name" value="Transposase_28"/>
</dbReference>
<name>A0A4S8IQ75_MUSBA</name>
<dbReference type="EMBL" id="PYDT01000009">
    <property type="protein sequence ID" value="THU50763.1"/>
    <property type="molecule type" value="Genomic_DNA"/>
</dbReference>
<gene>
    <name evidence="3" type="ORF">C4D60_Mb06t23750</name>
</gene>
<evidence type="ECO:0000259" key="2">
    <source>
        <dbReference type="Pfam" id="PF04195"/>
    </source>
</evidence>
<feature type="region of interest" description="Disordered" evidence="1">
    <location>
        <begin position="1"/>
        <end position="31"/>
    </location>
</feature>
<protein>
    <recommendedName>
        <fullName evidence="2">Transposase (putative) gypsy type domain-containing protein</fullName>
    </recommendedName>
</protein>
<dbReference type="Pfam" id="PF04195">
    <property type="entry name" value="Transposase_28"/>
    <property type="match status" value="1"/>
</dbReference>
<feature type="domain" description="Transposase (putative) gypsy type" evidence="2">
    <location>
        <begin position="94"/>
        <end position="156"/>
    </location>
</feature>
<feature type="compositionally biased region" description="Low complexity" evidence="1">
    <location>
        <begin position="1"/>
        <end position="15"/>
    </location>
</feature>
<reference evidence="3 4" key="1">
    <citation type="journal article" date="2019" name="Nat. Plants">
        <title>Genome sequencing of Musa balbisiana reveals subgenome evolution and function divergence in polyploid bananas.</title>
        <authorList>
            <person name="Yao X."/>
        </authorList>
    </citation>
    <scope>NUCLEOTIDE SEQUENCE [LARGE SCALE GENOMIC DNA]</scope>
    <source>
        <strain evidence="4">cv. DH-PKW</strain>
        <tissue evidence="3">Leaves</tissue>
    </source>
</reference>
<proteinExistence type="predicted"/>
<evidence type="ECO:0000256" key="1">
    <source>
        <dbReference type="SAM" id="MobiDB-lite"/>
    </source>
</evidence>
<organism evidence="3 4">
    <name type="scientific">Musa balbisiana</name>
    <name type="common">Banana</name>
    <dbReference type="NCBI Taxonomy" id="52838"/>
    <lineage>
        <taxon>Eukaryota</taxon>
        <taxon>Viridiplantae</taxon>
        <taxon>Streptophyta</taxon>
        <taxon>Embryophyta</taxon>
        <taxon>Tracheophyta</taxon>
        <taxon>Spermatophyta</taxon>
        <taxon>Magnoliopsida</taxon>
        <taxon>Liliopsida</taxon>
        <taxon>Zingiberales</taxon>
        <taxon>Musaceae</taxon>
        <taxon>Musa</taxon>
    </lineage>
</organism>